<evidence type="ECO:0000313" key="2">
    <source>
        <dbReference type="Proteomes" id="UP000298663"/>
    </source>
</evidence>
<gene>
    <name evidence="1" type="ORF">L596_001514</name>
</gene>
<protein>
    <submittedName>
        <fullName evidence="1">Uncharacterized protein</fullName>
    </submittedName>
</protein>
<evidence type="ECO:0000313" key="1">
    <source>
        <dbReference type="EMBL" id="TMS33822.1"/>
    </source>
</evidence>
<dbReference type="Proteomes" id="UP000298663">
    <property type="component" value="Unassembled WGS sequence"/>
</dbReference>
<keyword evidence="2" id="KW-1185">Reference proteome</keyword>
<sequence>MGKRYYNIDQSSMALRQEGNEPNDKSIGLSNIWILGSDILLRADEVKVSQRCRTLFRLGDACRSRSEREDPKHHVADATVGTLNLCLEIGLRYTIGDGKEILQHRSVVDDSDPVYKFENMF</sequence>
<proteinExistence type="predicted"/>
<reference evidence="1 2" key="1">
    <citation type="journal article" date="2015" name="Genome Biol.">
        <title>Comparative genomics of Steinernema reveals deeply conserved gene regulatory networks.</title>
        <authorList>
            <person name="Dillman A.R."/>
            <person name="Macchietto M."/>
            <person name="Porter C.F."/>
            <person name="Rogers A."/>
            <person name="Williams B."/>
            <person name="Antoshechkin I."/>
            <person name="Lee M.M."/>
            <person name="Goodwin Z."/>
            <person name="Lu X."/>
            <person name="Lewis E.E."/>
            <person name="Goodrich-Blair H."/>
            <person name="Stock S.P."/>
            <person name="Adams B.J."/>
            <person name="Sternberg P.W."/>
            <person name="Mortazavi A."/>
        </authorList>
    </citation>
    <scope>NUCLEOTIDE SEQUENCE [LARGE SCALE GENOMIC DNA]</scope>
    <source>
        <strain evidence="1 2">ALL</strain>
    </source>
</reference>
<comment type="caution">
    <text evidence="1">The sequence shown here is derived from an EMBL/GenBank/DDBJ whole genome shotgun (WGS) entry which is preliminary data.</text>
</comment>
<reference evidence="1 2" key="2">
    <citation type="journal article" date="2019" name="G3 (Bethesda)">
        <title>Hybrid Assembly of the Genome of the Entomopathogenic Nematode Steinernema carpocapsae Identifies the X-Chromosome.</title>
        <authorList>
            <person name="Serra L."/>
            <person name="Macchietto M."/>
            <person name="Macias-Munoz A."/>
            <person name="McGill C.J."/>
            <person name="Rodriguez I.M."/>
            <person name="Rodriguez B."/>
            <person name="Murad R."/>
            <person name="Mortazavi A."/>
        </authorList>
    </citation>
    <scope>NUCLEOTIDE SEQUENCE [LARGE SCALE GENOMIC DNA]</scope>
    <source>
        <strain evidence="1 2">ALL</strain>
    </source>
</reference>
<dbReference type="EMBL" id="AZBU02000001">
    <property type="protein sequence ID" value="TMS33822.1"/>
    <property type="molecule type" value="Genomic_DNA"/>
</dbReference>
<dbReference type="AlphaFoldDB" id="A0A4U8ULP8"/>
<organism evidence="1 2">
    <name type="scientific">Steinernema carpocapsae</name>
    <name type="common">Entomopathogenic nematode</name>
    <dbReference type="NCBI Taxonomy" id="34508"/>
    <lineage>
        <taxon>Eukaryota</taxon>
        <taxon>Metazoa</taxon>
        <taxon>Ecdysozoa</taxon>
        <taxon>Nematoda</taxon>
        <taxon>Chromadorea</taxon>
        <taxon>Rhabditida</taxon>
        <taxon>Tylenchina</taxon>
        <taxon>Panagrolaimomorpha</taxon>
        <taxon>Strongyloidoidea</taxon>
        <taxon>Steinernematidae</taxon>
        <taxon>Steinernema</taxon>
    </lineage>
</organism>
<accession>A0A4U8ULP8</accession>
<name>A0A4U8ULP8_STECR</name>